<keyword evidence="2" id="KW-0547">Nucleotide-binding</keyword>
<dbReference type="GO" id="GO:0005524">
    <property type="term" value="F:ATP binding"/>
    <property type="evidence" value="ECO:0007669"/>
    <property type="project" value="UniProtKB-KW"/>
</dbReference>
<organism evidence="8 9">
    <name type="scientific">Mycena maculata</name>
    <dbReference type="NCBI Taxonomy" id="230809"/>
    <lineage>
        <taxon>Eukaryota</taxon>
        <taxon>Fungi</taxon>
        <taxon>Dikarya</taxon>
        <taxon>Basidiomycota</taxon>
        <taxon>Agaricomycotina</taxon>
        <taxon>Agaricomycetes</taxon>
        <taxon>Agaricomycetidae</taxon>
        <taxon>Agaricales</taxon>
        <taxon>Marasmiineae</taxon>
        <taxon>Mycenaceae</taxon>
        <taxon>Mycena</taxon>
    </lineage>
</organism>
<reference evidence="8" key="1">
    <citation type="submission" date="2023-03" db="EMBL/GenBank/DDBJ databases">
        <title>Massive genome expansion in bonnet fungi (Mycena s.s.) driven by repeated elements and novel gene families across ecological guilds.</title>
        <authorList>
            <consortium name="Lawrence Berkeley National Laboratory"/>
            <person name="Harder C.B."/>
            <person name="Miyauchi S."/>
            <person name="Viragh M."/>
            <person name="Kuo A."/>
            <person name="Thoen E."/>
            <person name="Andreopoulos B."/>
            <person name="Lu D."/>
            <person name="Skrede I."/>
            <person name="Drula E."/>
            <person name="Henrissat B."/>
            <person name="Morin E."/>
            <person name="Kohler A."/>
            <person name="Barry K."/>
            <person name="LaButti K."/>
            <person name="Morin E."/>
            <person name="Salamov A."/>
            <person name="Lipzen A."/>
            <person name="Mereny Z."/>
            <person name="Hegedus B."/>
            <person name="Baldrian P."/>
            <person name="Stursova M."/>
            <person name="Weitz H."/>
            <person name="Taylor A."/>
            <person name="Grigoriev I.V."/>
            <person name="Nagy L.G."/>
            <person name="Martin F."/>
            <person name="Kauserud H."/>
        </authorList>
    </citation>
    <scope>NUCLEOTIDE SEQUENCE</scope>
    <source>
        <strain evidence="8">CBHHK188m</strain>
    </source>
</reference>
<dbReference type="SUPFAM" id="SSF52540">
    <property type="entry name" value="P-loop containing nucleoside triphosphate hydrolases"/>
    <property type="match status" value="1"/>
</dbReference>
<keyword evidence="3" id="KW-0227">DNA damage</keyword>
<dbReference type="GO" id="GO:0000400">
    <property type="term" value="F:four-way junction DNA binding"/>
    <property type="evidence" value="ECO:0007669"/>
    <property type="project" value="TreeGrafter"/>
</dbReference>
<comment type="caution">
    <text evidence="8">The sequence shown here is derived from an EMBL/GenBank/DDBJ whole genome shotgun (WGS) entry which is preliminary data.</text>
</comment>
<protein>
    <submittedName>
        <fullName evidence="8">P-loop containing nucleoside triphosphate hydrolase protein</fullName>
    </submittedName>
</protein>
<dbReference type="GO" id="GO:0007131">
    <property type="term" value="P:reciprocal meiotic recombination"/>
    <property type="evidence" value="ECO:0007669"/>
    <property type="project" value="TreeGrafter"/>
</dbReference>
<keyword evidence="9" id="KW-1185">Reference proteome</keyword>
<dbReference type="Proteomes" id="UP001215280">
    <property type="component" value="Unassembled WGS sequence"/>
</dbReference>
<keyword evidence="5" id="KW-0234">DNA repair</keyword>
<dbReference type="InterPro" id="IPR027417">
    <property type="entry name" value="P-loop_NTPase"/>
</dbReference>
<dbReference type="GO" id="GO:0000707">
    <property type="term" value="P:meiotic DNA recombinase assembly"/>
    <property type="evidence" value="ECO:0007669"/>
    <property type="project" value="TreeGrafter"/>
</dbReference>
<evidence type="ECO:0000256" key="6">
    <source>
        <dbReference type="ARBA" id="ARBA00023242"/>
    </source>
</evidence>
<sequence>MDLTQFTNRPLSSLSIPVSTLSALLRAGYETVQDLDMSNAEKLASDLSIPLPSSQAIFSQRRTQSRAVPLTQPASVAASAAARRISTKCAPIDKLLGGGLPRRHVLEISGPPGTPKGAIAVGIVKSFLRDSPDEEVVFLDTQNMTTAAALRKAVPADAARRVSHHVLHTLSELVVFIQTLPSTLDARPKLGLVVLSCLHFPLQAISSRKLTSQARTTVLDNIKQTLVKLSSRGVTVVVTSQLATKLLAADGSPATFDTGARAVMVPQLGPTYLPSSLSFRVLICPQARNSGVFRLLSGPGKTNPGTPVKEEPFTIVRLCESGARRSDRTSKPKRRIVPVST</sequence>
<feature type="compositionally biased region" description="Basic residues" evidence="7">
    <location>
        <begin position="331"/>
        <end position="341"/>
    </location>
</feature>
<evidence type="ECO:0000256" key="1">
    <source>
        <dbReference type="ARBA" id="ARBA00004123"/>
    </source>
</evidence>
<dbReference type="GO" id="GO:0008821">
    <property type="term" value="F:crossover junction DNA endonuclease activity"/>
    <property type="evidence" value="ECO:0007669"/>
    <property type="project" value="TreeGrafter"/>
</dbReference>
<dbReference type="GO" id="GO:0005657">
    <property type="term" value="C:replication fork"/>
    <property type="evidence" value="ECO:0007669"/>
    <property type="project" value="TreeGrafter"/>
</dbReference>
<dbReference type="PANTHER" id="PTHR46239:SF1">
    <property type="entry name" value="DNA REPAIR PROTEIN RAD51 HOMOLOG 3"/>
    <property type="match status" value="1"/>
</dbReference>
<accession>A0AAD7IFJ1</accession>
<dbReference type="AlphaFoldDB" id="A0AAD7IFJ1"/>
<evidence type="ECO:0000313" key="8">
    <source>
        <dbReference type="EMBL" id="KAJ7741951.1"/>
    </source>
</evidence>
<evidence type="ECO:0000256" key="4">
    <source>
        <dbReference type="ARBA" id="ARBA00022840"/>
    </source>
</evidence>
<name>A0AAD7IFJ1_9AGAR</name>
<evidence type="ECO:0000313" key="9">
    <source>
        <dbReference type="Proteomes" id="UP001215280"/>
    </source>
</evidence>
<dbReference type="InterPro" id="IPR052093">
    <property type="entry name" value="HR_Repair_Mediator"/>
</dbReference>
<evidence type="ECO:0000256" key="2">
    <source>
        <dbReference type="ARBA" id="ARBA00022741"/>
    </source>
</evidence>
<dbReference type="GO" id="GO:0033063">
    <property type="term" value="C:Rad51B-Rad51C-Rad51D-XRCC2 complex"/>
    <property type="evidence" value="ECO:0007669"/>
    <property type="project" value="TreeGrafter"/>
</dbReference>
<comment type="subcellular location">
    <subcellularLocation>
        <location evidence="1">Nucleus</location>
    </subcellularLocation>
</comment>
<keyword evidence="4" id="KW-0067">ATP-binding</keyword>
<keyword evidence="6" id="KW-0539">Nucleus</keyword>
<feature type="region of interest" description="Disordered" evidence="7">
    <location>
        <begin position="322"/>
        <end position="341"/>
    </location>
</feature>
<proteinExistence type="predicted"/>
<gene>
    <name evidence="8" type="ORF">DFH07DRAFT_837050</name>
</gene>
<evidence type="ECO:0000256" key="5">
    <source>
        <dbReference type="ARBA" id="ARBA00023204"/>
    </source>
</evidence>
<keyword evidence="8" id="KW-0378">Hydrolase</keyword>
<dbReference type="EMBL" id="JARJLG010000120">
    <property type="protein sequence ID" value="KAJ7741951.1"/>
    <property type="molecule type" value="Genomic_DNA"/>
</dbReference>
<dbReference type="Gene3D" id="3.40.50.300">
    <property type="entry name" value="P-loop containing nucleotide triphosphate hydrolases"/>
    <property type="match status" value="1"/>
</dbReference>
<dbReference type="PANTHER" id="PTHR46239">
    <property type="entry name" value="DNA REPAIR PROTEIN RAD51 HOMOLOG 3 RAD51C"/>
    <property type="match status" value="1"/>
</dbReference>
<evidence type="ECO:0000256" key="3">
    <source>
        <dbReference type="ARBA" id="ARBA00022763"/>
    </source>
</evidence>
<dbReference type="GO" id="GO:0033065">
    <property type="term" value="C:Rad51C-XRCC3 complex"/>
    <property type="evidence" value="ECO:0007669"/>
    <property type="project" value="TreeGrafter"/>
</dbReference>
<evidence type="ECO:0000256" key="7">
    <source>
        <dbReference type="SAM" id="MobiDB-lite"/>
    </source>
</evidence>